<proteinExistence type="predicted"/>
<dbReference type="InterPro" id="IPR021443">
    <property type="entry name" value="DUF3093"/>
</dbReference>
<dbReference type="STRING" id="910347.SAMN05421773_10348"/>
<dbReference type="RefSeq" id="WP_093837910.1">
    <property type="nucleotide sequence ID" value="NZ_FOLM01000003.1"/>
</dbReference>
<gene>
    <name evidence="3" type="ORF">SAMN05421773_10348</name>
</gene>
<keyword evidence="4" id="KW-1185">Reference proteome</keyword>
<dbReference type="AlphaFoldDB" id="A0A1I1IGE3"/>
<evidence type="ECO:0000256" key="2">
    <source>
        <dbReference type="SAM" id="Phobius"/>
    </source>
</evidence>
<dbReference type="Pfam" id="PF11292">
    <property type="entry name" value="DUF3093"/>
    <property type="match status" value="1"/>
</dbReference>
<sequence length="189" mass="19342">MSEQEERRGREGGAVPAGGTGSGQSGHSGYSGYSGYEERLTVPAGWWLMAALAVALLGVSLVPLGPVPVLAGAAAGAAVAAVALNTYGSARIRVAGEWLLAGPARIPLAALGGARALDAGEALAWRTHRADARAFMLLRGYVRTAVRVEVTDPDDPTPYLYLSTRQPVRLAAVLTAHSSAGRSAEGPAV</sequence>
<evidence type="ECO:0000313" key="4">
    <source>
        <dbReference type="Proteomes" id="UP000199207"/>
    </source>
</evidence>
<feature type="transmembrane region" description="Helical" evidence="2">
    <location>
        <begin position="44"/>
        <end position="63"/>
    </location>
</feature>
<feature type="compositionally biased region" description="Basic and acidic residues" evidence="1">
    <location>
        <begin position="1"/>
        <end position="11"/>
    </location>
</feature>
<name>A0A1I1IGE3_9ACTN</name>
<protein>
    <recommendedName>
        <fullName evidence="5">DUF3093 domain-containing protein</fullName>
    </recommendedName>
</protein>
<feature type="transmembrane region" description="Helical" evidence="2">
    <location>
        <begin position="69"/>
        <end position="87"/>
    </location>
</feature>
<dbReference type="EMBL" id="FOLM01000003">
    <property type="protein sequence ID" value="SFC35364.1"/>
    <property type="molecule type" value="Genomic_DNA"/>
</dbReference>
<organism evidence="3 4">
    <name type="scientific">Streptomyces aidingensis</name>
    <dbReference type="NCBI Taxonomy" id="910347"/>
    <lineage>
        <taxon>Bacteria</taxon>
        <taxon>Bacillati</taxon>
        <taxon>Actinomycetota</taxon>
        <taxon>Actinomycetes</taxon>
        <taxon>Kitasatosporales</taxon>
        <taxon>Streptomycetaceae</taxon>
        <taxon>Streptomyces</taxon>
    </lineage>
</organism>
<dbReference type="Proteomes" id="UP000199207">
    <property type="component" value="Unassembled WGS sequence"/>
</dbReference>
<evidence type="ECO:0000313" key="3">
    <source>
        <dbReference type="EMBL" id="SFC35364.1"/>
    </source>
</evidence>
<keyword evidence="2" id="KW-0472">Membrane</keyword>
<feature type="region of interest" description="Disordered" evidence="1">
    <location>
        <begin position="1"/>
        <end position="29"/>
    </location>
</feature>
<keyword evidence="2" id="KW-0812">Transmembrane</keyword>
<reference evidence="3 4" key="1">
    <citation type="submission" date="2016-10" db="EMBL/GenBank/DDBJ databases">
        <authorList>
            <person name="de Groot N.N."/>
        </authorList>
    </citation>
    <scope>NUCLEOTIDE SEQUENCE [LARGE SCALE GENOMIC DNA]</scope>
    <source>
        <strain evidence="3 4">CGMCC 4.5739</strain>
    </source>
</reference>
<keyword evidence="2" id="KW-1133">Transmembrane helix</keyword>
<evidence type="ECO:0000256" key="1">
    <source>
        <dbReference type="SAM" id="MobiDB-lite"/>
    </source>
</evidence>
<dbReference type="OrthoDB" id="3217020at2"/>
<accession>A0A1I1IGE3</accession>
<evidence type="ECO:0008006" key="5">
    <source>
        <dbReference type="Google" id="ProtNLM"/>
    </source>
</evidence>
<feature type="compositionally biased region" description="Gly residues" evidence="1">
    <location>
        <begin position="15"/>
        <end position="26"/>
    </location>
</feature>